<dbReference type="STRING" id="930990.A0A067MBR3"/>
<feature type="transmembrane region" description="Helical" evidence="1">
    <location>
        <begin position="113"/>
        <end position="136"/>
    </location>
</feature>
<evidence type="ECO:0000313" key="3">
    <source>
        <dbReference type="EMBL" id="KDQ13004.1"/>
    </source>
</evidence>
<proteinExistence type="predicted"/>
<feature type="transmembrane region" description="Helical" evidence="1">
    <location>
        <begin position="174"/>
        <end position="194"/>
    </location>
</feature>
<reference evidence="4" key="1">
    <citation type="journal article" date="2014" name="Proc. Natl. Acad. Sci. U.S.A.">
        <title>Extensive sampling of basidiomycete genomes demonstrates inadequacy of the white-rot/brown-rot paradigm for wood decay fungi.</title>
        <authorList>
            <person name="Riley R."/>
            <person name="Salamov A.A."/>
            <person name="Brown D.W."/>
            <person name="Nagy L.G."/>
            <person name="Floudas D."/>
            <person name="Held B.W."/>
            <person name="Levasseur A."/>
            <person name="Lombard V."/>
            <person name="Morin E."/>
            <person name="Otillar R."/>
            <person name="Lindquist E.A."/>
            <person name="Sun H."/>
            <person name="LaButti K.M."/>
            <person name="Schmutz J."/>
            <person name="Jabbour D."/>
            <person name="Luo H."/>
            <person name="Baker S.E."/>
            <person name="Pisabarro A.G."/>
            <person name="Walton J.D."/>
            <person name="Blanchette R.A."/>
            <person name="Henrissat B."/>
            <person name="Martin F."/>
            <person name="Cullen D."/>
            <person name="Hibbett D.S."/>
            <person name="Grigoriev I.V."/>
        </authorList>
    </citation>
    <scope>NUCLEOTIDE SEQUENCE [LARGE SCALE GENOMIC DNA]</scope>
    <source>
        <strain evidence="4">FD-172 SS1</strain>
    </source>
</reference>
<dbReference type="OrthoDB" id="3219854at2759"/>
<gene>
    <name evidence="3" type="ORF">BOTBODRAFT_72424</name>
</gene>
<keyword evidence="4" id="KW-1185">Reference proteome</keyword>
<keyword evidence="1" id="KW-0812">Transmembrane</keyword>
<dbReference type="HOGENOM" id="CLU_018688_1_2_1"/>
<keyword evidence="1" id="KW-1133">Transmembrane helix</keyword>
<evidence type="ECO:0000259" key="2">
    <source>
        <dbReference type="Pfam" id="PF20153"/>
    </source>
</evidence>
<evidence type="ECO:0000256" key="1">
    <source>
        <dbReference type="SAM" id="Phobius"/>
    </source>
</evidence>
<name>A0A067MBR3_BOTB1</name>
<evidence type="ECO:0000313" key="4">
    <source>
        <dbReference type="Proteomes" id="UP000027195"/>
    </source>
</evidence>
<feature type="transmembrane region" description="Helical" evidence="1">
    <location>
        <begin position="44"/>
        <end position="61"/>
    </location>
</feature>
<keyword evidence="1" id="KW-0472">Membrane</keyword>
<feature type="non-terminal residue" evidence="3">
    <location>
        <position position="1"/>
    </location>
</feature>
<protein>
    <recommendedName>
        <fullName evidence="2">DUF6535 domain-containing protein</fullName>
    </recommendedName>
</protein>
<accession>A0A067MBR3</accession>
<feature type="domain" description="DUF6535" evidence="2">
    <location>
        <begin position="20"/>
        <end position="195"/>
    </location>
</feature>
<dbReference type="AlphaFoldDB" id="A0A067MBR3"/>
<dbReference type="InParanoid" id="A0A067MBR3"/>
<dbReference type="Proteomes" id="UP000027195">
    <property type="component" value="Unassembled WGS sequence"/>
</dbReference>
<feature type="non-terminal residue" evidence="3">
    <location>
        <position position="198"/>
    </location>
</feature>
<dbReference type="Pfam" id="PF20153">
    <property type="entry name" value="DUF6535"/>
    <property type="match status" value="1"/>
</dbReference>
<sequence>FSEIDDGEPLWEQPAESTFWKASFEVASERDKVLVKGWNDSMDVLLIFSGLFSAVVTAFLIESYQGLSQDSTSITNALLRWQIDISIGGPGVPRPPELASPFEPASNIVRVNCLWFASLIISLGATVVIVLAKQWIDDYDDYKVYPGSSRDRAQIRHIRFTNLERWRVPMIIDSLPTCLLAALGLFFVGMVEFLQAIN</sequence>
<dbReference type="InterPro" id="IPR045338">
    <property type="entry name" value="DUF6535"/>
</dbReference>
<dbReference type="EMBL" id="KL198046">
    <property type="protein sequence ID" value="KDQ13004.1"/>
    <property type="molecule type" value="Genomic_DNA"/>
</dbReference>
<organism evidence="3 4">
    <name type="scientific">Botryobasidium botryosum (strain FD-172 SS1)</name>
    <dbReference type="NCBI Taxonomy" id="930990"/>
    <lineage>
        <taxon>Eukaryota</taxon>
        <taxon>Fungi</taxon>
        <taxon>Dikarya</taxon>
        <taxon>Basidiomycota</taxon>
        <taxon>Agaricomycotina</taxon>
        <taxon>Agaricomycetes</taxon>
        <taxon>Cantharellales</taxon>
        <taxon>Botryobasidiaceae</taxon>
        <taxon>Botryobasidium</taxon>
    </lineage>
</organism>